<dbReference type="GO" id="GO:0005739">
    <property type="term" value="C:mitochondrion"/>
    <property type="evidence" value="ECO:0007669"/>
    <property type="project" value="InterPro"/>
</dbReference>
<dbReference type="Proteomes" id="UP000076858">
    <property type="component" value="Unassembled WGS sequence"/>
</dbReference>
<protein>
    <submittedName>
        <fullName evidence="2">Mitochondrial nadh-ubiquinone oxidoreductase 9 kDa subunit-like protein</fullName>
    </submittedName>
</protein>
<evidence type="ECO:0000313" key="3">
    <source>
        <dbReference type="Proteomes" id="UP000076858"/>
    </source>
</evidence>
<dbReference type="GO" id="GO:0045271">
    <property type="term" value="C:respiratory chain complex I"/>
    <property type="evidence" value="ECO:0007669"/>
    <property type="project" value="InterPro"/>
</dbReference>
<feature type="region of interest" description="Disordered" evidence="1">
    <location>
        <begin position="50"/>
        <end position="81"/>
    </location>
</feature>
<dbReference type="OrthoDB" id="6161911at2759"/>
<evidence type="ECO:0000313" key="2">
    <source>
        <dbReference type="EMBL" id="KZS05854.1"/>
    </source>
</evidence>
<dbReference type="AlphaFoldDB" id="A0A164NDB1"/>
<sequence>MVIFFQLISKTKLILISEGVNQKKMSFLRSSMKKMVPAYFRYYSAEVPKANTPNPKAAAAAKEKPPAKEPGPGASKQGPYKNPEYFTYNIMSHYDIEKDMKPFRIPQPSSLKK</sequence>
<keyword evidence="2" id="KW-0830">Ubiquinone</keyword>
<gene>
    <name evidence="2" type="ORF">APZ42_030807</name>
</gene>
<dbReference type="InterPro" id="IPR026193">
    <property type="entry name" value="NDUFV3"/>
</dbReference>
<dbReference type="Pfam" id="PF15880">
    <property type="entry name" value="NDUFV3"/>
    <property type="match status" value="1"/>
</dbReference>
<name>A0A164NDB1_9CRUS</name>
<reference evidence="2 3" key="1">
    <citation type="submission" date="2016-03" db="EMBL/GenBank/DDBJ databases">
        <title>EvidentialGene: Evidence-directed Construction of Genes on Genomes.</title>
        <authorList>
            <person name="Gilbert D.G."/>
            <person name="Choi J.-H."/>
            <person name="Mockaitis K."/>
            <person name="Colbourne J."/>
            <person name="Pfrender M."/>
        </authorList>
    </citation>
    <scope>NUCLEOTIDE SEQUENCE [LARGE SCALE GENOMIC DNA]</scope>
    <source>
        <strain evidence="2 3">Xinb3</strain>
        <tissue evidence="2">Complete organism</tissue>
    </source>
</reference>
<accession>A0A164NDB1</accession>
<organism evidence="2 3">
    <name type="scientific">Daphnia magna</name>
    <dbReference type="NCBI Taxonomy" id="35525"/>
    <lineage>
        <taxon>Eukaryota</taxon>
        <taxon>Metazoa</taxon>
        <taxon>Ecdysozoa</taxon>
        <taxon>Arthropoda</taxon>
        <taxon>Crustacea</taxon>
        <taxon>Branchiopoda</taxon>
        <taxon>Diplostraca</taxon>
        <taxon>Cladocera</taxon>
        <taxon>Anomopoda</taxon>
        <taxon>Daphniidae</taxon>
        <taxon>Daphnia</taxon>
    </lineage>
</organism>
<proteinExistence type="predicted"/>
<dbReference type="EMBL" id="LRGB01002860">
    <property type="protein sequence ID" value="KZS05854.1"/>
    <property type="molecule type" value="Genomic_DNA"/>
</dbReference>
<comment type="caution">
    <text evidence="2">The sequence shown here is derived from an EMBL/GenBank/DDBJ whole genome shotgun (WGS) entry which is preliminary data.</text>
</comment>
<evidence type="ECO:0000256" key="1">
    <source>
        <dbReference type="SAM" id="MobiDB-lite"/>
    </source>
</evidence>
<keyword evidence="3" id="KW-1185">Reference proteome</keyword>
<feature type="compositionally biased region" description="Low complexity" evidence="1">
    <location>
        <begin position="50"/>
        <end position="60"/>
    </location>
</feature>